<organism evidence="1">
    <name type="scientific">Petromyces alliaceus</name>
    <name type="common">Aspergillus alliaceus</name>
    <dbReference type="NCBI Taxonomy" id="209559"/>
    <lineage>
        <taxon>Eukaryota</taxon>
        <taxon>Fungi</taxon>
        <taxon>Dikarya</taxon>
        <taxon>Ascomycota</taxon>
        <taxon>Pezizomycotina</taxon>
        <taxon>Eurotiomycetes</taxon>
        <taxon>Eurotiomycetidae</taxon>
        <taxon>Eurotiales</taxon>
        <taxon>Aspergillaceae</taxon>
        <taxon>Aspergillus</taxon>
        <taxon>Aspergillus subgen. Circumdati</taxon>
    </lineage>
</organism>
<dbReference type="InterPro" id="IPR008775">
    <property type="entry name" value="Phytyl_CoA_dOase-like"/>
</dbReference>
<dbReference type="PANTHER" id="PTHR37563:SF2">
    <property type="entry name" value="PHYTANOYL-COA DIOXYGENASE FAMILY PROTEIN (AFU_ORTHOLOGUE AFUA_2G03330)"/>
    <property type="match status" value="1"/>
</dbReference>
<dbReference type="OrthoDB" id="407832at2759"/>
<dbReference type="PANTHER" id="PTHR37563">
    <property type="entry name" value="PHYTANOYL-COA DIOXYGENASE FAMILY PROTEIN (AFU_ORTHOLOGUE AFUA_2G03330)"/>
    <property type="match status" value="1"/>
</dbReference>
<reference evidence="1" key="1">
    <citation type="submission" date="2019-04" db="EMBL/GenBank/DDBJ databases">
        <title>Friends and foes A comparative genomics studyof 23 Aspergillus species from section Flavi.</title>
        <authorList>
            <consortium name="DOE Joint Genome Institute"/>
            <person name="Kjaerbolling I."/>
            <person name="Vesth T."/>
            <person name="Frisvad J.C."/>
            <person name="Nybo J.L."/>
            <person name="Theobald S."/>
            <person name="Kildgaard S."/>
            <person name="Isbrandt T."/>
            <person name="Kuo A."/>
            <person name="Sato A."/>
            <person name="Lyhne E.K."/>
            <person name="Kogle M.E."/>
            <person name="Wiebenga A."/>
            <person name="Kun R.S."/>
            <person name="Lubbers R.J."/>
            <person name="Makela M.R."/>
            <person name="Barry K."/>
            <person name="Chovatia M."/>
            <person name="Clum A."/>
            <person name="Daum C."/>
            <person name="Haridas S."/>
            <person name="He G."/>
            <person name="LaButti K."/>
            <person name="Lipzen A."/>
            <person name="Mondo S."/>
            <person name="Riley R."/>
            <person name="Salamov A."/>
            <person name="Simmons B.A."/>
            <person name="Magnuson J.K."/>
            <person name="Henrissat B."/>
            <person name="Mortensen U.H."/>
            <person name="Larsen T.O."/>
            <person name="Devries R.P."/>
            <person name="Grigoriev I.V."/>
            <person name="Machida M."/>
            <person name="Baker S.E."/>
            <person name="Andersen M.R."/>
        </authorList>
    </citation>
    <scope>NUCLEOTIDE SEQUENCE [LARGE SCALE GENOMIC DNA]</scope>
    <source>
        <strain evidence="1">IBT 14317</strain>
    </source>
</reference>
<dbReference type="Proteomes" id="UP000326877">
    <property type="component" value="Unassembled WGS sequence"/>
</dbReference>
<dbReference type="InterPro" id="IPR051961">
    <property type="entry name" value="Fungal_Metabolite_Diox"/>
</dbReference>
<name>A0A5N7CPR5_PETAA</name>
<dbReference type="Gene3D" id="2.60.120.620">
    <property type="entry name" value="q2cbj1_9rhob like domain"/>
    <property type="match status" value="1"/>
</dbReference>
<protein>
    <recommendedName>
        <fullName evidence="2">Phytanoyl-CoA dioxygenase</fullName>
    </recommendedName>
</protein>
<proteinExistence type="predicted"/>
<dbReference type="Pfam" id="PF05721">
    <property type="entry name" value="PhyH"/>
    <property type="match status" value="1"/>
</dbReference>
<accession>A0A5N7CPR5</accession>
<dbReference type="SUPFAM" id="SSF51197">
    <property type="entry name" value="Clavaminate synthase-like"/>
    <property type="match status" value="1"/>
</dbReference>
<evidence type="ECO:0008006" key="2">
    <source>
        <dbReference type="Google" id="ProtNLM"/>
    </source>
</evidence>
<dbReference type="AlphaFoldDB" id="A0A5N7CPR5"/>
<gene>
    <name evidence="1" type="ORF">BDV23DRAFT_192983</name>
</gene>
<evidence type="ECO:0000313" key="1">
    <source>
        <dbReference type="EMBL" id="KAE8396104.1"/>
    </source>
</evidence>
<sequence>MQRITPIIELCKPPRLNFSSRRNMSSFPARISPSQSEIRNRQLSPQNVEIAIRSLHHDGLVVVENVVPHDALDQLNTKMVEDAKVLQNRKENSPYNYNPGNIQQDPPPVRQYFDPDIFLNPIATQITSTALGSRPKWTFCSGNSAMPPTAESPPTSQPVHSDADFDHPTHPFAYVVNIPLITMTPDNGSTEVWLGTHLDSGLHVQEGMHGERASGRIQLDVLEKRRTIRPPSQPVVPKGAIVLRDLRLWHAGVGNKTNEVRVMLAMIHFAPWYRNTMRLEFAEDLKPLIQEQASLEVPVDWVTKSVAMSRYLNREFGNSYDFSQQP</sequence>
<dbReference type="EMBL" id="ML735216">
    <property type="protein sequence ID" value="KAE8396104.1"/>
    <property type="molecule type" value="Genomic_DNA"/>
</dbReference>